<dbReference type="GO" id="GO:0009897">
    <property type="term" value="C:external side of plasma membrane"/>
    <property type="evidence" value="ECO:0007669"/>
    <property type="project" value="TreeGrafter"/>
</dbReference>
<feature type="compositionally biased region" description="Low complexity" evidence="3">
    <location>
        <begin position="358"/>
        <end position="370"/>
    </location>
</feature>
<organism evidence="7 8">
    <name type="scientific">Channa argus</name>
    <name type="common">Northern snakehead</name>
    <name type="synonym">Ophicephalus argus</name>
    <dbReference type="NCBI Taxonomy" id="215402"/>
    <lineage>
        <taxon>Eukaryota</taxon>
        <taxon>Metazoa</taxon>
        <taxon>Chordata</taxon>
        <taxon>Craniata</taxon>
        <taxon>Vertebrata</taxon>
        <taxon>Euteleostomi</taxon>
        <taxon>Actinopterygii</taxon>
        <taxon>Neopterygii</taxon>
        <taxon>Teleostei</taxon>
        <taxon>Neoteleostei</taxon>
        <taxon>Acanthomorphata</taxon>
        <taxon>Anabantaria</taxon>
        <taxon>Anabantiformes</taxon>
        <taxon>Channoidei</taxon>
        <taxon>Channidae</taxon>
        <taxon>Channa</taxon>
    </lineage>
</organism>
<evidence type="ECO:0000256" key="4">
    <source>
        <dbReference type="SAM" id="Phobius"/>
    </source>
</evidence>
<dbReference type="InterPro" id="IPR011161">
    <property type="entry name" value="MHC_I-like_Ag-recog"/>
</dbReference>
<gene>
    <name evidence="7" type="ORF">EXN66_Car000162</name>
</gene>
<dbReference type="SUPFAM" id="SSF54452">
    <property type="entry name" value="MHC antigen-recognition domain"/>
    <property type="match status" value="1"/>
</dbReference>
<feature type="compositionally biased region" description="Polar residues" evidence="3">
    <location>
        <begin position="371"/>
        <end position="387"/>
    </location>
</feature>
<dbReference type="GO" id="GO:0005615">
    <property type="term" value="C:extracellular space"/>
    <property type="evidence" value="ECO:0007669"/>
    <property type="project" value="TreeGrafter"/>
</dbReference>
<dbReference type="PANTHER" id="PTHR16675:SF193">
    <property type="entry name" value="LOC571647 PROTEIN-RELATED"/>
    <property type="match status" value="1"/>
</dbReference>
<keyword evidence="5" id="KW-0732">Signal</keyword>
<keyword evidence="1" id="KW-0325">Glycoprotein</keyword>
<proteinExistence type="inferred from homology"/>
<dbReference type="PANTHER" id="PTHR16675">
    <property type="entry name" value="MHC CLASS I-RELATED"/>
    <property type="match status" value="1"/>
</dbReference>
<dbReference type="AlphaFoldDB" id="A0A6G1QWC3"/>
<evidence type="ECO:0000256" key="1">
    <source>
        <dbReference type="ARBA" id="ARBA00023180"/>
    </source>
</evidence>
<name>A0A6G1QWC3_CHAAH</name>
<dbReference type="Proteomes" id="UP000503349">
    <property type="component" value="Chromosome 1"/>
</dbReference>
<dbReference type="InterPro" id="IPR003597">
    <property type="entry name" value="Ig_C1-set"/>
</dbReference>
<feature type="chain" id="PRO_5026356795" evidence="5">
    <location>
        <begin position="25"/>
        <end position="387"/>
    </location>
</feature>
<dbReference type="FunFam" id="3.30.500.10:FF:000005">
    <property type="entry name" value="MHC class I antigen ZKA transcript variant 1"/>
    <property type="match status" value="1"/>
</dbReference>
<evidence type="ECO:0000256" key="5">
    <source>
        <dbReference type="SAM" id="SignalP"/>
    </source>
</evidence>
<dbReference type="Pfam" id="PF07654">
    <property type="entry name" value="C1-set"/>
    <property type="match status" value="1"/>
</dbReference>
<dbReference type="PRINTS" id="PR01638">
    <property type="entry name" value="MHCCLASSI"/>
</dbReference>
<keyword evidence="8" id="KW-1185">Reference proteome</keyword>
<dbReference type="PROSITE" id="PS50835">
    <property type="entry name" value="IG_LIKE"/>
    <property type="match status" value="1"/>
</dbReference>
<keyword evidence="4" id="KW-0812">Transmembrane</keyword>
<dbReference type="InterPro" id="IPR007110">
    <property type="entry name" value="Ig-like_dom"/>
</dbReference>
<dbReference type="EMBL" id="CM015712">
    <property type="protein sequence ID" value="KAF3706990.1"/>
    <property type="molecule type" value="Genomic_DNA"/>
</dbReference>
<keyword evidence="4" id="KW-0472">Membrane</keyword>
<keyword evidence="4" id="KW-1133">Transmembrane helix</keyword>
<evidence type="ECO:0000259" key="6">
    <source>
        <dbReference type="PROSITE" id="PS50835"/>
    </source>
</evidence>
<dbReference type="SUPFAM" id="SSF48726">
    <property type="entry name" value="Immunoglobulin"/>
    <property type="match status" value="1"/>
</dbReference>
<dbReference type="InterPro" id="IPR037055">
    <property type="entry name" value="MHC_I-like_Ag-recog_sf"/>
</dbReference>
<dbReference type="Gene3D" id="3.30.500.10">
    <property type="entry name" value="MHC class I-like antigen recognition-like"/>
    <property type="match status" value="1"/>
</dbReference>
<dbReference type="Gene3D" id="2.60.40.10">
    <property type="entry name" value="Immunoglobulins"/>
    <property type="match status" value="1"/>
</dbReference>
<feature type="transmembrane region" description="Helical" evidence="4">
    <location>
        <begin position="320"/>
        <end position="343"/>
    </location>
</feature>
<comment type="similarity">
    <text evidence="2">Belongs to the MHC class I family.</text>
</comment>
<dbReference type="InterPro" id="IPR036179">
    <property type="entry name" value="Ig-like_dom_sf"/>
</dbReference>
<accession>A0A6G1QWC3</accession>
<evidence type="ECO:0000256" key="2">
    <source>
        <dbReference type="RuleBase" id="RU004439"/>
    </source>
</evidence>
<reference evidence="8" key="2">
    <citation type="submission" date="2019-02" db="EMBL/GenBank/DDBJ databases">
        <title>Opniocepnalus argus Var Kimnra genome.</title>
        <authorList>
            <person name="Zhou C."/>
            <person name="Xiao S."/>
        </authorList>
    </citation>
    <scope>NUCLEOTIDE SEQUENCE [LARGE SCALE GENOMIC DNA]</scope>
</reference>
<dbReference type="GO" id="GO:0006955">
    <property type="term" value="P:immune response"/>
    <property type="evidence" value="ECO:0007669"/>
    <property type="project" value="TreeGrafter"/>
</dbReference>
<evidence type="ECO:0000256" key="3">
    <source>
        <dbReference type="SAM" id="MobiDB-lite"/>
    </source>
</evidence>
<dbReference type="InterPro" id="IPR050208">
    <property type="entry name" value="MHC_class-I_related"/>
</dbReference>
<reference evidence="7 8" key="1">
    <citation type="submission" date="2019-02" db="EMBL/GenBank/DDBJ databases">
        <title>Opniocepnalus argus genome.</title>
        <authorList>
            <person name="Zhou C."/>
            <person name="Xiao S."/>
        </authorList>
    </citation>
    <scope>NUCLEOTIDE SEQUENCE [LARGE SCALE GENOMIC DNA]</scope>
    <source>
        <strain evidence="7">OARG1902GOOAL</strain>
        <tissue evidence="7">Muscle</tissue>
    </source>
</reference>
<dbReference type="InterPro" id="IPR013783">
    <property type="entry name" value="Ig-like_fold"/>
</dbReference>
<evidence type="ECO:0000313" key="7">
    <source>
        <dbReference type="EMBL" id="KAF3706990.1"/>
    </source>
</evidence>
<feature type="signal peptide" evidence="5">
    <location>
        <begin position="1"/>
        <end position="24"/>
    </location>
</feature>
<dbReference type="SMART" id="SM00407">
    <property type="entry name" value="IGc1"/>
    <property type="match status" value="1"/>
</dbReference>
<feature type="domain" description="Ig-like" evidence="6">
    <location>
        <begin position="215"/>
        <end position="304"/>
    </location>
</feature>
<dbReference type="InterPro" id="IPR011162">
    <property type="entry name" value="MHC_I/II-like_Ag-recog"/>
</dbReference>
<dbReference type="Pfam" id="PF00129">
    <property type="entry name" value="MHC_I"/>
    <property type="match status" value="1"/>
</dbReference>
<dbReference type="InterPro" id="IPR001039">
    <property type="entry name" value="MHC_I_a_a1/a2"/>
</dbReference>
<feature type="region of interest" description="Disordered" evidence="3">
    <location>
        <begin position="354"/>
        <end position="387"/>
    </location>
</feature>
<protein>
    <submittedName>
        <fullName evidence="7">H-2 class I histocompatibility antigen, L-D alpha chain</fullName>
    </submittedName>
</protein>
<evidence type="ECO:0000313" key="8">
    <source>
        <dbReference type="Proteomes" id="UP000503349"/>
    </source>
</evidence>
<sequence length="387" mass="44151">MKRPKTWIILFLPLMWLNLELTGGELHSLTYIYTAFSRPLGFKGFHEFTAMGLLDKKMIDYFDSDNQRKVPKQDWMEKHLGAEYWNKGTESRKSKQQWFKVNINILKERFRQNDSDVHVLQWMHGCKGKMQPDGKLAFVDGMDMYSYDGQDFLSFDDKDLVWVAPNQAAVETKRKWDGVQVLKEYTKGYLENECMNWLTSFMGYRKNDTKKASPPNVYVFAKNTKIETNVLLTCMATGFYPKDIILYIRRNGRALTQEDGLISSGVLPNDDDTYQRRDSVEILRSDVSTYTCEIIHRATGVYVTEVWDQKLPCISDGHGLTIAVAPVLVIVVVIIGVVLTVLYKKGKLGQCFNKGSKESVAGSSSSGGSKETQQSQDSAESVQMLQK</sequence>